<accession>A0A655AK36</accession>
<organism evidence="1 2">
    <name type="scientific">Mycobacterium tuberculosis</name>
    <dbReference type="NCBI Taxonomy" id="1773"/>
    <lineage>
        <taxon>Bacteria</taxon>
        <taxon>Bacillati</taxon>
        <taxon>Actinomycetota</taxon>
        <taxon>Actinomycetes</taxon>
        <taxon>Mycobacteriales</taxon>
        <taxon>Mycobacteriaceae</taxon>
        <taxon>Mycobacterium</taxon>
        <taxon>Mycobacterium tuberculosis complex</taxon>
    </lineage>
</organism>
<dbReference type="AlphaFoldDB" id="A0A655AK36"/>
<proteinExistence type="predicted"/>
<protein>
    <submittedName>
        <fullName evidence="1">Uncharacterized protein</fullName>
    </submittedName>
</protein>
<dbReference type="EMBL" id="CNFU01001061">
    <property type="protein sequence ID" value="CKS96263.1"/>
    <property type="molecule type" value="Genomic_DNA"/>
</dbReference>
<dbReference type="Proteomes" id="UP000049023">
    <property type="component" value="Unassembled WGS sequence"/>
</dbReference>
<name>A0A655AK36_MYCTX</name>
<evidence type="ECO:0000313" key="1">
    <source>
        <dbReference type="EMBL" id="CKS96263.1"/>
    </source>
</evidence>
<sequence>MDFHCKPGHTAAELLTNPDDLAVKTKAAAALPALGDEPTHGEQHEP</sequence>
<evidence type="ECO:0000313" key="2">
    <source>
        <dbReference type="Proteomes" id="UP000049023"/>
    </source>
</evidence>
<reference evidence="1 2" key="1">
    <citation type="submission" date="2015-03" db="EMBL/GenBank/DDBJ databases">
        <authorList>
            <consortium name="Pathogen Informatics"/>
        </authorList>
    </citation>
    <scope>NUCLEOTIDE SEQUENCE [LARGE SCALE GENOMIC DNA]</scope>
    <source>
        <strain evidence="1 2">Bir 187</strain>
    </source>
</reference>
<gene>
    <name evidence="1" type="ORF">ERS027661_03756</name>
</gene>